<organism evidence="5 6">
    <name type="scientific">Panicum virgatum</name>
    <name type="common">Blackwell switchgrass</name>
    <dbReference type="NCBI Taxonomy" id="38727"/>
    <lineage>
        <taxon>Eukaryota</taxon>
        <taxon>Viridiplantae</taxon>
        <taxon>Streptophyta</taxon>
        <taxon>Embryophyta</taxon>
        <taxon>Tracheophyta</taxon>
        <taxon>Spermatophyta</taxon>
        <taxon>Magnoliopsida</taxon>
        <taxon>Liliopsida</taxon>
        <taxon>Poales</taxon>
        <taxon>Poaceae</taxon>
        <taxon>PACMAD clade</taxon>
        <taxon>Panicoideae</taxon>
        <taxon>Panicodae</taxon>
        <taxon>Paniceae</taxon>
        <taxon>Panicinae</taxon>
        <taxon>Panicum</taxon>
        <taxon>Panicum sect. Hiantes</taxon>
    </lineage>
</organism>
<feature type="chain" id="PRO_5035944272" description="Calmodulin-binding heat-shock protein" evidence="2">
    <location>
        <begin position="20"/>
        <end position="445"/>
    </location>
</feature>
<evidence type="ECO:0000259" key="4">
    <source>
        <dbReference type="Pfam" id="PF03893"/>
    </source>
</evidence>
<evidence type="ECO:0000259" key="3">
    <source>
        <dbReference type="Pfam" id="PF01764"/>
    </source>
</evidence>
<name>A0A8T0WBE7_PANVG</name>
<evidence type="ECO:0000313" key="6">
    <source>
        <dbReference type="Proteomes" id="UP000823388"/>
    </source>
</evidence>
<dbReference type="Proteomes" id="UP000823388">
    <property type="component" value="Chromosome 2K"/>
</dbReference>
<keyword evidence="2" id="KW-0732">Signal</keyword>
<keyword evidence="6" id="KW-1185">Reference proteome</keyword>
<evidence type="ECO:0008006" key="7">
    <source>
        <dbReference type="Google" id="ProtNLM"/>
    </source>
</evidence>
<evidence type="ECO:0000256" key="1">
    <source>
        <dbReference type="SAM" id="MobiDB-lite"/>
    </source>
</evidence>
<reference evidence="5" key="1">
    <citation type="submission" date="2020-05" db="EMBL/GenBank/DDBJ databases">
        <title>WGS assembly of Panicum virgatum.</title>
        <authorList>
            <person name="Lovell J.T."/>
            <person name="Jenkins J."/>
            <person name="Shu S."/>
            <person name="Juenger T.E."/>
            <person name="Schmutz J."/>
        </authorList>
    </citation>
    <scope>NUCLEOTIDE SEQUENCE</scope>
    <source>
        <strain evidence="5">AP13</strain>
    </source>
</reference>
<feature type="signal peptide" evidence="2">
    <location>
        <begin position="1"/>
        <end position="19"/>
    </location>
</feature>
<protein>
    <recommendedName>
        <fullName evidence="7">Calmodulin-binding heat-shock protein</fullName>
    </recommendedName>
</protein>
<gene>
    <name evidence="5" type="ORF">PVAP13_2KG265358</name>
</gene>
<proteinExistence type="predicted"/>
<dbReference type="GO" id="GO:0016042">
    <property type="term" value="P:lipid catabolic process"/>
    <property type="evidence" value="ECO:0007669"/>
    <property type="project" value="InterPro"/>
</dbReference>
<dbReference type="EMBL" id="CM029039">
    <property type="protein sequence ID" value="KAG2641983.1"/>
    <property type="molecule type" value="Genomic_DNA"/>
</dbReference>
<feature type="domain" description="Mono-/di-acylglycerol lipase N-terminal" evidence="4">
    <location>
        <begin position="9"/>
        <end position="64"/>
    </location>
</feature>
<dbReference type="PANTHER" id="PTHR46398">
    <property type="entry name" value="ALPHA/BETA-HYDROLASES SUPERFAMILY PROTEIN"/>
    <property type="match status" value="1"/>
</dbReference>
<comment type="caution">
    <text evidence="5">The sequence shown here is derived from an EMBL/GenBank/DDBJ whole genome shotgun (WGS) entry which is preliminary data.</text>
</comment>
<dbReference type="InterPro" id="IPR002921">
    <property type="entry name" value="Fungal_lipase-type"/>
</dbReference>
<dbReference type="OrthoDB" id="438440at2759"/>
<dbReference type="Pfam" id="PF01764">
    <property type="entry name" value="Lipase_3"/>
    <property type="match status" value="1"/>
</dbReference>
<dbReference type="CDD" id="cd00519">
    <property type="entry name" value="Lipase_3"/>
    <property type="match status" value="1"/>
</dbReference>
<evidence type="ECO:0000256" key="2">
    <source>
        <dbReference type="SAM" id="SignalP"/>
    </source>
</evidence>
<dbReference type="SUPFAM" id="SSF53474">
    <property type="entry name" value="alpha/beta-Hydrolases"/>
    <property type="match status" value="1"/>
</dbReference>
<sequence>MSLACGLPLLECVYCLACARWAWKRCLHTGEADSATWGLASAADFEPVPRMCRLVMANYEPDLSASAPLLFDPACVLRRRTYADTRGRVTPYLLYLDHAHADIVLALRGLNLVKESDYALLLDNRLGKRRFDGGYVHNGLLRAAGWVLDAECDLLRDLLERYPDYTLTFTGHSLGAGIAAMLTMVVVLNLDKLGNVDRSRTRCYAMAPARCMSLNLAVRYADVINSVVLQDDFLPRTATPLEDIFKSILCLPCLLCLRCLRDTCIPEDAMLKDPRRLYAPGRIYHIVERKMCRCGRYPPVVKTAVPVDGRFEHIVLSCNATADHAIVWIEREAQKALDLMLEEEETMAVPSEQRMERNETLQREHVEEHRAALRRAVTLSVPDARAPSPYGTFDDDDARRRRQPERSESFPPAGARQRMSWNDLIERVFDKDEDGQIVLRSSVFS</sequence>
<dbReference type="Pfam" id="PF03893">
    <property type="entry name" value="Lipase3_N"/>
    <property type="match status" value="1"/>
</dbReference>
<feature type="region of interest" description="Disordered" evidence="1">
    <location>
        <begin position="383"/>
        <end position="416"/>
    </location>
</feature>
<accession>A0A8T0WBE7</accession>
<dbReference type="AlphaFoldDB" id="A0A8T0WBE7"/>
<dbReference type="Gene3D" id="3.40.50.1820">
    <property type="entry name" value="alpha/beta hydrolase"/>
    <property type="match status" value="1"/>
</dbReference>
<evidence type="ECO:0000313" key="5">
    <source>
        <dbReference type="EMBL" id="KAG2641983.1"/>
    </source>
</evidence>
<dbReference type="InterPro" id="IPR005592">
    <property type="entry name" value="Mono/diacylglycerol_lipase_N"/>
</dbReference>
<feature type="domain" description="Fungal lipase-type" evidence="3">
    <location>
        <begin position="104"/>
        <end position="239"/>
    </location>
</feature>
<dbReference type="PANTHER" id="PTHR46398:SF11">
    <property type="entry name" value="CALMODULIN-BINDING HEAT-SHOCK PROTEIN"/>
    <property type="match status" value="1"/>
</dbReference>
<dbReference type="InterPro" id="IPR029058">
    <property type="entry name" value="AB_hydrolase_fold"/>
</dbReference>